<organism evidence="1 2">
    <name type="scientific">Trichonephila inaurata madagascariensis</name>
    <dbReference type="NCBI Taxonomy" id="2747483"/>
    <lineage>
        <taxon>Eukaryota</taxon>
        <taxon>Metazoa</taxon>
        <taxon>Ecdysozoa</taxon>
        <taxon>Arthropoda</taxon>
        <taxon>Chelicerata</taxon>
        <taxon>Arachnida</taxon>
        <taxon>Araneae</taxon>
        <taxon>Araneomorphae</taxon>
        <taxon>Entelegynae</taxon>
        <taxon>Araneoidea</taxon>
        <taxon>Nephilidae</taxon>
        <taxon>Trichonephila</taxon>
        <taxon>Trichonephila inaurata</taxon>
    </lineage>
</organism>
<gene>
    <name evidence="1" type="ORF">TNIN_105171</name>
</gene>
<proteinExistence type="predicted"/>
<evidence type="ECO:0000313" key="1">
    <source>
        <dbReference type="EMBL" id="GFY65619.1"/>
    </source>
</evidence>
<evidence type="ECO:0000313" key="2">
    <source>
        <dbReference type="Proteomes" id="UP000886998"/>
    </source>
</evidence>
<accession>A0A8X6Y670</accession>
<dbReference type="EMBL" id="BMAV01015583">
    <property type="protein sequence ID" value="GFY65619.1"/>
    <property type="molecule type" value="Genomic_DNA"/>
</dbReference>
<name>A0A8X6Y670_9ARAC</name>
<comment type="caution">
    <text evidence="1">The sequence shown here is derived from an EMBL/GenBank/DDBJ whole genome shotgun (WGS) entry which is preliminary data.</text>
</comment>
<dbReference type="Gene3D" id="3.30.420.10">
    <property type="entry name" value="Ribonuclease H-like superfamily/Ribonuclease H"/>
    <property type="match status" value="1"/>
</dbReference>
<dbReference type="Proteomes" id="UP000886998">
    <property type="component" value="Unassembled WGS sequence"/>
</dbReference>
<dbReference type="AlphaFoldDB" id="A0A8X6Y670"/>
<sequence length="86" mass="9706">MLLTLFIDNERMVHTKIMAKETTITTSSYSETLKTLPSSHKNRQPGELLKFIVFMIDNARPFVEKASKIVWVGSLGSPTLQPKLVT</sequence>
<reference evidence="1" key="1">
    <citation type="submission" date="2020-08" db="EMBL/GenBank/DDBJ databases">
        <title>Multicomponent nature underlies the extraordinary mechanical properties of spider dragline silk.</title>
        <authorList>
            <person name="Kono N."/>
            <person name="Nakamura H."/>
            <person name="Mori M."/>
            <person name="Yoshida Y."/>
            <person name="Ohtoshi R."/>
            <person name="Malay A.D."/>
            <person name="Moran D.A.P."/>
            <person name="Tomita M."/>
            <person name="Numata K."/>
            <person name="Arakawa K."/>
        </authorList>
    </citation>
    <scope>NUCLEOTIDE SEQUENCE</scope>
</reference>
<dbReference type="GO" id="GO:0003676">
    <property type="term" value="F:nucleic acid binding"/>
    <property type="evidence" value="ECO:0007669"/>
    <property type="project" value="InterPro"/>
</dbReference>
<keyword evidence="2" id="KW-1185">Reference proteome</keyword>
<protein>
    <submittedName>
        <fullName evidence="1">Uncharacterized protein</fullName>
    </submittedName>
</protein>
<dbReference type="InterPro" id="IPR036397">
    <property type="entry name" value="RNaseH_sf"/>
</dbReference>